<dbReference type="PANTHER" id="PTHR22642">
    <property type="entry name" value="IMIDAZOLONEPROPIONASE"/>
    <property type="match status" value="1"/>
</dbReference>
<accession>A0ABW5J6S1</accession>
<dbReference type="CDD" id="cd01300">
    <property type="entry name" value="YtcJ_like"/>
    <property type="match status" value="1"/>
</dbReference>
<keyword evidence="4" id="KW-1185">Reference proteome</keyword>
<name>A0ABW5J6S1_9BACT</name>
<dbReference type="Proteomes" id="UP001597510">
    <property type="component" value="Unassembled WGS sequence"/>
</dbReference>
<dbReference type="Pfam" id="PF07969">
    <property type="entry name" value="Amidohydro_3"/>
    <property type="match status" value="1"/>
</dbReference>
<dbReference type="InterPro" id="IPR011059">
    <property type="entry name" value="Metal-dep_hydrolase_composite"/>
</dbReference>
<protein>
    <submittedName>
        <fullName evidence="3">Amidohydrolase</fullName>
        <ecNumber evidence="3">3.5.-.-</ecNumber>
    </submittedName>
</protein>
<dbReference type="SUPFAM" id="SSF51338">
    <property type="entry name" value="Composite domain of metallo-dependent hydrolases"/>
    <property type="match status" value="1"/>
</dbReference>
<dbReference type="SUPFAM" id="SSF51556">
    <property type="entry name" value="Metallo-dependent hydrolases"/>
    <property type="match status" value="1"/>
</dbReference>
<dbReference type="InterPro" id="IPR033932">
    <property type="entry name" value="YtcJ-like"/>
</dbReference>
<organism evidence="3 4">
    <name type="scientific">Emticicia soli</name>
    <dbReference type="NCBI Taxonomy" id="2027878"/>
    <lineage>
        <taxon>Bacteria</taxon>
        <taxon>Pseudomonadati</taxon>
        <taxon>Bacteroidota</taxon>
        <taxon>Cytophagia</taxon>
        <taxon>Cytophagales</taxon>
        <taxon>Leadbetterellaceae</taxon>
        <taxon>Emticicia</taxon>
    </lineage>
</organism>
<dbReference type="InterPro" id="IPR032466">
    <property type="entry name" value="Metal_Hydrolase"/>
</dbReference>
<sequence>MTLTSRRFFYRTLICLIIGQSYAFAQKPQADLIVHNAVVYTVNKQFSTAEAFAVKDGKFIDIGSSKDLLAKYNAKQKIDANKKPVYPGFYDPHSHFLGLGQMLNQCDLVDTKSFEEIVERLQKFAAEHPDHQWIIGRGWDQNDWDIKVFPTKELLDRAFPNKPVLLTRIDGHAVLVNSKAIQLAKISPASKVNGGEVEVIDGQLTGILVDNAMGLIKRVIPSTTDKEKQNMLLAAQKECVKYGLTTVSDAGLNQDDIELIDKMQKAGTLKIRNYVMVSLGIRNLEYFIKKGIYKTDRLNVRSFKLYADGALGSRGACLLKPYSDEPAKTGFLLLSPAELERSLTAIYNSDFQANTHCIGDSANRLILNIYGKLLKGKNARRWRIEHAQVVSTEDVPKFGRFSVIPSIQATHATSDMYWAGDRLGNERVKTAYAFQDLLKQNGVIANGSDFPVEFVNPLFGFHSVVARQDAQNYPKGGFQMENALTREQALKAMTIWSAYANFEEKERGSIETGKMADFVILEADIMKEAKEKLRNIKVSNTFIGGEKVY</sequence>
<keyword evidence="3" id="KW-0378">Hydrolase</keyword>
<dbReference type="EMBL" id="JBHULC010000011">
    <property type="protein sequence ID" value="MFD2521551.1"/>
    <property type="molecule type" value="Genomic_DNA"/>
</dbReference>
<comment type="caution">
    <text evidence="3">The sequence shown here is derived from an EMBL/GenBank/DDBJ whole genome shotgun (WGS) entry which is preliminary data.</text>
</comment>
<evidence type="ECO:0000313" key="3">
    <source>
        <dbReference type="EMBL" id="MFD2521551.1"/>
    </source>
</evidence>
<dbReference type="EC" id="3.5.-.-" evidence="3"/>
<dbReference type="Gene3D" id="3.20.20.140">
    <property type="entry name" value="Metal-dependent hydrolases"/>
    <property type="match status" value="1"/>
</dbReference>
<dbReference type="Gene3D" id="2.30.40.10">
    <property type="entry name" value="Urease, subunit C, domain 1"/>
    <property type="match status" value="1"/>
</dbReference>
<evidence type="ECO:0000256" key="1">
    <source>
        <dbReference type="SAM" id="SignalP"/>
    </source>
</evidence>
<gene>
    <name evidence="3" type="ORF">ACFSR2_11685</name>
</gene>
<dbReference type="Gene3D" id="3.10.310.70">
    <property type="match status" value="1"/>
</dbReference>
<proteinExistence type="predicted"/>
<evidence type="ECO:0000259" key="2">
    <source>
        <dbReference type="Pfam" id="PF07969"/>
    </source>
</evidence>
<dbReference type="PANTHER" id="PTHR22642:SF2">
    <property type="entry name" value="PROTEIN LONG AFTER FAR-RED 3"/>
    <property type="match status" value="1"/>
</dbReference>
<dbReference type="GO" id="GO:0016787">
    <property type="term" value="F:hydrolase activity"/>
    <property type="evidence" value="ECO:0007669"/>
    <property type="project" value="UniProtKB-KW"/>
</dbReference>
<dbReference type="RefSeq" id="WP_340235739.1">
    <property type="nucleotide sequence ID" value="NZ_JBBEWC010000005.1"/>
</dbReference>
<evidence type="ECO:0000313" key="4">
    <source>
        <dbReference type="Proteomes" id="UP001597510"/>
    </source>
</evidence>
<keyword evidence="1" id="KW-0732">Signal</keyword>
<feature type="signal peptide" evidence="1">
    <location>
        <begin position="1"/>
        <end position="25"/>
    </location>
</feature>
<reference evidence="4" key="1">
    <citation type="journal article" date="2019" name="Int. J. Syst. Evol. Microbiol.">
        <title>The Global Catalogue of Microorganisms (GCM) 10K type strain sequencing project: providing services to taxonomists for standard genome sequencing and annotation.</title>
        <authorList>
            <consortium name="The Broad Institute Genomics Platform"/>
            <consortium name="The Broad Institute Genome Sequencing Center for Infectious Disease"/>
            <person name="Wu L."/>
            <person name="Ma J."/>
        </authorList>
    </citation>
    <scope>NUCLEOTIDE SEQUENCE [LARGE SCALE GENOMIC DNA]</scope>
    <source>
        <strain evidence="4">KCTC 52344</strain>
    </source>
</reference>
<dbReference type="InterPro" id="IPR013108">
    <property type="entry name" value="Amidohydro_3"/>
</dbReference>
<feature type="domain" description="Amidohydrolase 3" evidence="2">
    <location>
        <begin position="78"/>
        <end position="549"/>
    </location>
</feature>
<feature type="chain" id="PRO_5047502613" evidence="1">
    <location>
        <begin position="26"/>
        <end position="549"/>
    </location>
</feature>